<organism evidence="2">
    <name type="scientific">Cladocopium goreaui</name>
    <dbReference type="NCBI Taxonomy" id="2562237"/>
    <lineage>
        <taxon>Eukaryota</taxon>
        <taxon>Sar</taxon>
        <taxon>Alveolata</taxon>
        <taxon>Dinophyceae</taxon>
        <taxon>Suessiales</taxon>
        <taxon>Symbiodiniaceae</taxon>
        <taxon>Cladocopium</taxon>
    </lineage>
</organism>
<proteinExistence type="predicted"/>
<dbReference type="PANTHER" id="PTHR14911:SF13">
    <property type="entry name" value="TRNA (GUANINE(6)-N2)-METHYLTRANSFERASE THUMP3"/>
    <property type="match status" value="1"/>
</dbReference>
<dbReference type="EMBL" id="CAMXCT010002416">
    <property type="protein sequence ID" value="CAI3998022.1"/>
    <property type="molecule type" value="Genomic_DNA"/>
</dbReference>
<dbReference type="CDD" id="cd02440">
    <property type="entry name" value="AdoMet_MTases"/>
    <property type="match status" value="1"/>
</dbReference>
<dbReference type="PANTHER" id="PTHR14911">
    <property type="entry name" value="THUMP DOMAIN-CONTAINING"/>
    <property type="match status" value="1"/>
</dbReference>
<feature type="domain" description="Ribosomal RNA large subunit methyltransferase K/L-like methyltransferase" evidence="1">
    <location>
        <begin position="307"/>
        <end position="412"/>
    </location>
</feature>
<evidence type="ECO:0000259" key="1">
    <source>
        <dbReference type="Pfam" id="PF01170"/>
    </source>
</evidence>
<dbReference type="Proteomes" id="UP001152797">
    <property type="component" value="Unassembled WGS sequence"/>
</dbReference>
<dbReference type="GO" id="GO:0030488">
    <property type="term" value="P:tRNA methylation"/>
    <property type="evidence" value="ECO:0007669"/>
    <property type="project" value="TreeGrafter"/>
</dbReference>
<dbReference type="EMBL" id="CAMXCT030002416">
    <property type="protein sequence ID" value="CAL4785334.1"/>
    <property type="molecule type" value="Genomic_DNA"/>
</dbReference>
<dbReference type="InterPro" id="IPR000241">
    <property type="entry name" value="RlmKL-like_Mtase"/>
</dbReference>
<dbReference type="Gene3D" id="3.40.50.150">
    <property type="entry name" value="Vaccinia Virus protein VP39"/>
    <property type="match status" value="1"/>
</dbReference>
<comment type="caution">
    <text evidence="2">The sequence shown here is derived from an EMBL/GenBank/DDBJ whole genome shotgun (WGS) entry which is preliminary data.</text>
</comment>
<dbReference type="InterPro" id="IPR029063">
    <property type="entry name" value="SAM-dependent_MTases_sf"/>
</dbReference>
<reference evidence="2" key="1">
    <citation type="submission" date="2022-10" db="EMBL/GenBank/DDBJ databases">
        <authorList>
            <person name="Chen Y."/>
            <person name="Dougan E. K."/>
            <person name="Chan C."/>
            <person name="Rhodes N."/>
            <person name="Thang M."/>
        </authorList>
    </citation>
    <scope>NUCLEOTIDE SEQUENCE</scope>
</reference>
<dbReference type="GO" id="GO:0016423">
    <property type="term" value="F:tRNA (guanine) methyltransferase activity"/>
    <property type="evidence" value="ECO:0007669"/>
    <property type="project" value="TreeGrafter"/>
</dbReference>
<evidence type="ECO:0000313" key="3">
    <source>
        <dbReference type="EMBL" id="CAL4785334.1"/>
    </source>
</evidence>
<keyword evidence="4" id="KW-1185">Reference proteome</keyword>
<evidence type="ECO:0000313" key="2">
    <source>
        <dbReference type="EMBL" id="CAI3998022.1"/>
    </source>
</evidence>
<dbReference type="AlphaFoldDB" id="A0A9P1CVT5"/>
<dbReference type="SUPFAM" id="SSF53335">
    <property type="entry name" value="S-adenosyl-L-methionine-dependent methyltransferases"/>
    <property type="match status" value="1"/>
</dbReference>
<sequence length="429" mass="47585">MACRSDWPEDGPVLLLLLARGLEDVAIHVLHRCLESAQRPESAHLHSERCLETTATCPRRPEASVSYLWPPLASHRWTALSATQAEDADARWPCALPKAEEGEAFVGKVLLQLSGFASCQRRHVLRYLLHCGLFQGILAFLTAADDIQSQGARSGRGSETSFHGSLRQLEELVATSPRWAAARQLHREVLSLDGSSDERSTGKTRFRASCVRDGQHKGFRSQDAMAAMGAGAMVANEDLEIDLYGYELEVFGFLSGQLFACGLWLGEEWRVNPRGEIYGGAERNFHCVPVGDRRAYLPHDVRNLPRLRPSTALLMLNMAGPRPGELLLDPFGGVGTIAVEAACRFPALLCISSDKDPSACHTAAMHCQLAKKMGRLQPGSRLETRKWDARKLKLEDRSVDLIVSDLPFLNRCDFDFDSGTKWRRGPWEI</sequence>
<accession>A0A9P1CVT5</accession>
<dbReference type="Pfam" id="PF01170">
    <property type="entry name" value="UPF0020"/>
    <property type="match status" value="1"/>
</dbReference>
<gene>
    <name evidence="2" type="ORF">C1SCF055_LOCUS24357</name>
</gene>
<dbReference type="EMBL" id="CAMXCT020002416">
    <property type="protein sequence ID" value="CAL1151397.1"/>
    <property type="molecule type" value="Genomic_DNA"/>
</dbReference>
<protein>
    <recommendedName>
        <fullName evidence="1">Ribosomal RNA large subunit methyltransferase K/L-like methyltransferase domain-containing protein</fullName>
    </recommendedName>
</protein>
<dbReference type="GO" id="GO:0043527">
    <property type="term" value="C:tRNA methyltransferase complex"/>
    <property type="evidence" value="ECO:0007669"/>
    <property type="project" value="UniProtKB-ARBA"/>
</dbReference>
<reference evidence="3 4" key="2">
    <citation type="submission" date="2024-05" db="EMBL/GenBank/DDBJ databases">
        <authorList>
            <person name="Chen Y."/>
            <person name="Shah S."/>
            <person name="Dougan E. K."/>
            <person name="Thang M."/>
            <person name="Chan C."/>
        </authorList>
    </citation>
    <scope>NUCLEOTIDE SEQUENCE [LARGE SCALE GENOMIC DNA]</scope>
</reference>
<name>A0A9P1CVT5_9DINO</name>
<evidence type="ECO:0000313" key="4">
    <source>
        <dbReference type="Proteomes" id="UP001152797"/>
    </source>
</evidence>
<dbReference type="OrthoDB" id="47730at2759"/>